<feature type="compositionally biased region" description="Polar residues" evidence="1">
    <location>
        <begin position="117"/>
        <end position="132"/>
    </location>
</feature>
<feature type="region of interest" description="Disordered" evidence="1">
    <location>
        <begin position="663"/>
        <end position="703"/>
    </location>
</feature>
<keyword evidence="3" id="KW-1185">Reference proteome</keyword>
<dbReference type="STRING" id="205917.A0A4Y9YXX6"/>
<feature type="compositionally biased region" description="Basic residues" evidence="1">
    <location>
        <begin position="70"/>
        <end position="85"/>
    </location>
</feature>
<feature type="compositionally biased region" description="Basic and acidic residues" evidence="1">
    <location>
        <begin position="549"/>
        <end position="561"/>
    </location>
</feature>
<sequence length="1103" mass="121649">MDSQETQGFVSQEDDSDNLYEAIEITAERRGQYRIRWAGNDPKTGKPWAQTWASRKDCTDILISDWRQKQREKKLKQTGRSKSRSSHTSSTRDAAAVSASTPHTLRPRRSDVPSASPARQSITRPSTTRDSPSPQPRKRKRASSAHRKSSSANDIRHVPSAAVPPSKRQRTIASESETEEDEPSKPVMPIKKPKKRIIRMYPSDFEDFSGAEQGTSAAKAKARGSVKKYGRASSSKRATPRNSIVHPSQRSDTEEEVAEAPVKTGPPKGKKRMDSTSTTKSGSTAPINAPQTSTGTFGLSRPHAKATLEAMSKTSGLLRKSSLTQSQIAALRQEEESQTQDPGAFAENGEDYPAEKSPQLTYPSSQPGSSTHKANGANGKVRRRDEEERDPLFLPDVSDSDREGAPSPSQGSRSQVSRTGDAASSPSSRRAMLPPEPRAAVSKQATATNHASKHSLKPAGPRAESAAVQSAALKSRVNPGLVELMRKKTPSASGSGAKSMRPIPQISPSTFRPHLSEEQTDLTSSIEQFSSPEKGKARASSVRNWDSSARSEHPTNLRREQTLGPSSRQQPQKKPLLGVAPIRPSIFHSDVSRKGKEKASDKMSTKEQLDMAMRLFEQASQSQDRDTDQDQGQVHTHVQELEVVMGQFDEITQEEIQAVQEAEDIVEGDGRTVRPVDSQDVVPPSSSKHISDDSQTQSQGATQSLEVQLASALNVLNLKSEEIESLERMLAEQRKQVTDLKTQLQAERDTRPPEPPERAQESVHTQTNTSPTDESQKLALELTLAAERASWEAKRSEMQDRIASLEGATKSAISDRDFFMAQYTTASTFATEMRTENDQLVARATLAESQVKNGIALVRATYDTRVKKLESEVSKRDAMVKLLQERALKTDDNLRLHAAMAPELSRENELLRDEADVKRGQVKELKEDVAELERTNARLEKRLEKLERKLVWAEKNRQTEADSATSTTDMPQAKVPVPEPQPHSQQVPDEEENSDSDDEDFVPGRSESELSTSESSSEEEEPVAEPAASVTPLASSPAPVFQEAREVQRKRPVSPEEDVPLLPDVDAPEAESGEDMVFRCAWRPKDTNERCETLLGSKEVRRL</sequence>
<feature type="region of interest" description="Disordered" evidence="1">
    <location>
        <begin position="65"/>
        <end position="637"/>
    </location>
</feature>
<reference evidence="2 3" key="1">
    <citation type="submission" date="2019-02" db="EMBL/GenBank/DDBJ databases">
        <title>Genome sequencing of the rare red list fungi Dentipellis fragilis.</title>
        <authorList>
            <person name="Buettner E."/>
            <person name="Kellner H."/>
        </authorList>
    </citation>
    <scope>NUCLEOTIDE SEQUENCE [LARGE SCALE GENOMIC DNA]</scope>
    <source>
        <strain evidence="2 3">DSM 105465</strain>
    </source>
</reference>
<feature type="compositionally biased region" description="Acidic residues" evidence="1">
    <location>
        <begin position="988"/>
        <end position="1001"/>
    </location>
</feature>
<feature type="compositionally biased region" description="Polar residues" evidence="1">
    <location>
        <begin position="1"/>
        <end position="10"/>
    </location>
</feature>
<evidence type="ECO:0008006" key="4">
    <source>
        <dbReference type="Google" id="ProtNLM"/>
    </source>
</evidence>
<feature type="compositionally biased region" description="Polar residues" evidence="1">
    <location>
        <begin position="563"/>
        <end position="572"/>
    </location>
</feature>
<comment type="caution">
    <text evidence="2">The sequence shown here is derived from an EMBL/GenBank/DDBJ whole genome shotgun (WGS) entry which is preliminary data.</text>
</comment>
<feature type="region of interest" description="Disordered" evidence="1">
    <location>
        <begin position="955"/>
        <end position="1073"/>
    </location>
</feature>
<name>A0A4Y9YXX6_9AGAM</name>
<feature type="compositionally biased region" description="Basic and acidic residues" evidence="1">
    <location>
        <begin position="746"/>
        <end position="761"/>
    </location>
</feature>
<gene>
    <name evidence="2" type="ORF">EVG20_g4056</name>
</gene>
<feature type="compositionally biased region" description="Basic residues" evidence="1">
    <location>
        <begin position="136"/>
        <end position="149"/>
    </location>
</feature>
<feature type="region of interest" description="Disordered" evidence="1">
    <location>
        <begin position="737"/>
        <end position="775"/>
    </location>
</feature>
<dbReference type="EMBL" id="SEOQ01000199">
    <property type="protein sequence ID" value="TFY67122.1"/>
    <property type="molecule type" value="Genomic_DNA"/>
</dbReference>
<feature type="compositionally biased region" description="Polar residues" evidence="1">
    <location>
        <begin position="275"/>
        <end position="297"/>
    </location>
</feature>
<feature type="compositionally biased region" description="Basic residues" evidence="1">
    <location>
        <begin position="220"/>
        <end position="230"/>
    </location>
</feature>
<dbReference type="Proteomes" id="UP000298327">
    <property type="component" value="Unassembled WGS sequence"/>
</dbReference>
<dbReference type="AlphaFoldDB" id="A0A4Y9YXX6"/>
<evidence type="ECO:0000256" key="1">
    <source>
        <dbReference type="SAM" id="MobiDB-lite"/>
    </source>
</evidence>
<proteinExistence type="predicted"/>
<feature type="compositionally biased region" description="Polar residues" evidence="1">
    <location>
        <begin position="693"/>
        <end position="703"/>
    </location>
</feature>
<feature type="compositionally biased region" description="Polar residues" evidence="1">
    <location>
        <begin position="232"/>
        <end position="250"/>
    </location>
</feature>
<feature type="compositionally biased region" description="Basic and acidic residues" evidence="1">
    <location>
        <begin position="590"/>
        <end position="609"/>
    </location>
</feature>
<feature type="compositionally biased region" description="Polar residues" evidence="1">
    <location>
        <begin position="407"/>
        <end position="428"/>
    </location>
</feature>
<feature type="compositionally biased region" description="Polar residues" evidence="1">
    <location>
        <begin position="762"/>
        <end position="773"/>
    </location>
</feature>
<accession>A0A4Y9YXX6</accession>
<feature type="compositionally biased region" description="Polar residues" evidence="1">
    <location>
        <begin position="358"/>
        <end position="373"/>
    </location>
</feature>
<feature type="compositionally biased region" description="Low complexity" evidence="1">
    <location>
        <begin position="675"/>
        <end position="687"/>
    </location>
</feature>
<organism evidence="2 3">
    <name type="scientific">Dentipellis fragilis</name>
    <dbReference type="NCBI Taxonomy" id="205917"/>
    <lineage>
        <taxon>Eukaryota</taxon>
        <taxon>Fungi</taxon>
        <taxon>Dikarya</taxon>
        <taxon>Basidiomycota</taxon>
        <taxon>Agaricomycotina</taxon>
        <taxon>Agaricomycetes</taxon>
        <taxon>Russulales</taxon>
        <taxon>Hericiaceae</taxon>
        <taxon>Dentipellis</taxon>
    </lineage>
</organism>
<evidence type="ECO:0000313" key="3">
    <source>
        <dbReference type="Proteomes" id="UP000298327"/>
    </source>
</evidence>
<dbReference type="OrthoDB" id="3647690at2759"/>
<feature type="compositionally biased region" description="Polar residues" evidence="1">
    <location>
        <begin position="521"/>
        <end position="531"/>
    </location>
</feature>
<feature type="region of interest" description="Disordered" evidence="1">
    <location>
        <begin position="1"/>
        <end position="20"/>
    </location>
</feature>
<feature type="compositionally biased region" description="Polar residues" evidence="1">
    <location>
        <begin position="961"/>
        <end position="970"/>
    </location>
</feature>
<protein>
    <recommendedName>
        <fullName evidence="4">Chromo domain-containing protein</fullName>
    </recommendedName>
</protein>
<evidence type="ECO:0000313" key="2">
    <source>
        <dbReference type="EMBL" id="TFY67122.1"/>
    </source>
</evidence>